<dbReference type="PANTHER" id="PTHR31170:SF25">
    <property type="entry name" value="BNAA09G04570D PROTEIN"/>
    <property type="match status" value="1"/>
</dbReference>
<dbReference type="Pfam" id="PF03140">
    <property type="entry name" value="DUF247"/>
    <property type="match status" value="1"/>
</dbReference>
<dbReference type="AlphaFoldDB" id="A0AAQ3KDA8"/>
<keyword evidence="1" id="KW-1133">Transmembrane helix</keyword>
<feature type="transmembrane region" description="Helical" evidence="1">
    <location>
        <begin position="463"/>
        <end position="490"/>
    </location>
</feature>
<sequence length="493" mass="56984">MNFNVDEDLLLDENMNDVREDEDAEITLDMEWVEILQNRVVETKWDDLRTVKSTIFRVPKHLRDNDPKAYDPVCISLGPYHRHEKRLQAMDNLKWHYLKKFLDLDPNKSLADYLKLMKKLESQARIAYSEDIVDMNSNDFVLMLLLDGCFVLWTIKSWMSKEGELEQVQNPIKSTVWAVSMVARDMLALENQLPFLILECLYDFANFHGRFSISTSLAELTFRFFDAFLDDLEIKMPSNTEAQFHHLLHLVHSCIIPPENQDGGESSTGSRWPLLKNMSSSNLHHYFSLCMKKLHCYGSKGEENDNNFVELIPTATQLMEFGVHLKRKKNAASILDITFKNGNLEIPHLTVDDNTNKIFRNLVAFEQCNEDVNQHFTLYSLAMNCIIDTATDVVLLQDAGIISNNLGDSKEVAKFFNNLGTEVCFNNEGCYLSDVFTRIKNHNGKKYNKWRARLNHDYFSNPWAIVSVFAAIFLFVLTITQTTYTVLAYLHSP</sequence>
<dbReference type="InterPro" id="IPR004158">
    <property type="entry name" value="DUF247_pln"/>
</dbReference>
<keyword evidence="1" id="KW-0472">Membrane</keyword>
<keyword evidence="3" id="KW-1185">Reference proteome</keyword>
<dbReference type="EMBL" id="CP136894">
    <property type="protein sequence ID" value="WOL06402.1"/>
    <property type="molecule type" value="Genomic_DNA"/>
</dbReference>
<name>A0AAQ3KDA8_9LILI</name>
<protein>
    <submittedName>
        <fullName evidence="2">Uncharacterized protein</fullName>
    </submittedName>
</protein>
<dbReference type="Proteomes" id="UP001327560">
    <property type="component" value="Chromosome 5"/>
</dbReference>
<accession>A0AAQ3KDA8</accession>
<reference evidence="2 3" key="1">
    <citation type="submission" date="2023-10" db="EMBL/GenBank/DDBJ databases">
        <title>Chromosome-scale genome assembly provides insights into flower coloration mechanisms of Canna indica.</title>
        <authorList>
            <person name="Li C."/>
        </authorList>
    </citation>
    <scope>NUCLEOTIDE SEQUENCE [LARGE SCALE GENOMIC DNA]</scope>
    <source>
        <tissue evidence="2">Flower</tissue>
    </source>
</reference>
<gene>
    <name evidence="2" type="ORF">Cni_G15136</name>
</gene>
<evidence type="ECO:0000256" key="1">
    <source>
        <dbReference type="SAM" id="Phobius"/>
    </source>
</evidence>
<proteinExistence type="predicted"/>
<organism evidence="2 3">
    <name type="scientific">Canna indica</name>
    <name type="common">Indian-shot</name>
    <dbReference type="NCBI Taxonomy" id="4628"/>
    <lineage>
        <taxon>Eukaryota</taxon>
        <taxon>Viridiplantae</taxon>
        <taxon>Streptophyta</taxon>
        <taxon>Embryophyta</taxon>
        <taxon>Tracheophyta</taxon>
        <taxon>Spermatophyta</taxon>
        <taxon>Magnoliopsida</taxon>
        <taxon>Liliopsida</taxon>
        <taxon>Zingiberales</taxon>
        <taxon>Cannaceae</taxon>
        <taxon>Canna</taxon>
    </lineage>
</organism>
<evidence type="ECO:0000313" key="2">
    <source>
        <dbReference type="EMBL" id="WOL06402.1"/>
    </source>
</evidence>
<keyword evidence="1" id="KW-0812">Transmembrane</keyword>
<dbReference type="PANTHER" id="PTHR31170">
    <property type="entry name" value="BNAC04G53230D PROTEIN"/>
    <property type="match status" value="1"/>
</dbReference>
<evidence type="ECO:0000313" key="3">
    <source>
        <dbReference type="Proteomes" id="UP001327560"/>
    </source>
</evidence>